<dbReference type="SUPFAM" id="SSF51338">
    <property type="entry name" value="Composite domain of metallo-dependent hydrolases"/>
    <property type="match status" value="1"/>
</dbReference>
<feature type="domain" description="Amidohydrolase 3" evidence="1">
    <location>
        <begin position="52"/>
        <end position="510"/>
    </location>
</feature>
<dbReference type="Gene3D" id="2.30.40.10">
    <property type="entry name" value="Urease, subunit C, domain 1"/>
    <property type="match status" value="1"/>
</dbReference>
<dbReference type="Proteomes" id="UP000291832">
    <property type="component" value="Unassembled WGS sequence"/>
</dbReference>
<dbReference type="Gene3D" id="3.10.310.70">
    <property type="match status" value="1"/>
</dbReference>
<protein>
    <recommendedName>
        <fullName evidence="1">Amidohydrolase 3 domain-containing protein</fullName>
    </recommendedName>
</protein>
<dbReference type="InterPro" id="IPR011059">
    <property type="entry name" value="Metal-dep_hydrolase_composite"/>
</dbReference>
<reference evidence="2 3" key="1">
    <citation type="journal article" date="2015" name="Stand. Genomic Sci.">
        <title>Genomic Encyclopedia of Bacterial and Archaeal Type Strains, Phase III: the genomes of soil and plant-associated and newly described type strains.</title>
        <authorList>
            <person name="Whitman W.B."/>
            <person name="Woyke T."/>
            <person name="Klenk H.P."/>
            <person name="Zhou Y."/>
            <person name="Lilburn T.G."/>
            <person name="Beck B.J."/>
            <person name="De Vos P."/>
            <person name="Vandamme P."/>
            <person name="Eisen J.A."/>
            <person name="Garrity G."/>
            <person name="Hugenholtz P."/>
            <person name="Kyrpides N.C."/>
        </authorList>
    </citation>
    <scope>NUCLEOTIDE SEQUENCE [LARGE SCALE GENOMIC DNA]</scope>
    <source>
        <strain evidence="2 3">RF6</strain>
    </source>
</reference>
<organism evidence="2 3">
    <name type="scientific">Leucobacter luti</name>
    <dbReference type="NCBI Taxonomy" id="340320"/>
    <lineage>
        <taxon>Bacteria</taxon>
        <taxon>Bacillati</taxon>
        <taxon>Actinomycetota</taxon>
        <taxon>Actinomycetes</taxon>
        <taxon>Micrococcales</taxon>
        <taxon>Microbacteriaceae</taxon>
        <taxon>Leucobacter</taxon>
    </lineage>
</organism>
<proteinExistence type="predicted"/>
<keyword evidence="3" id="KW-1185">Reference proteome</keyword>
<dbReference type="GO" id="GO:0016810">
    <property type="term" value="F:hydrolase activity, acting on carbon-nitrogen (but not peptide) bonds"/>
    <property type="evidence" value="ECO:0007669"/>
    <property type="project" value="InterPro"/>
</dbReference>
<evidence type="ECO:0000313" key="3">
    <source>
        <dbReference type="Proteomes" id="UP000291832"/>
    </source>
</evidence>
<dbReference type="AlphaFoldDB" id="A0A4Q7TPE6"/>
<dbReference type="Gene3D" id="3.20.20.140">
    <property type="entry name" value="Metal-dependent hydrolases"/>
    <property type="match status" value="1"/>
</dbReference>
<dbReference type="OrthoDB" id="3238066at2"/>
<dbReference type="InterPro" id="IPR032466">
    <property type="entry name" value="Metal_Hydrolase"/>
</dbReference>
<comment type="caution">
    <text evidence="2">The sequence shown here is derived from an EMBL/GenBank/DDBJ whole genome shotgun (WGS) entry which is preliminary data.</text>
</comment>
<dbReference type="InterPro" id="IPR013108">
    <property type="entry name" value="Amidohydro_3"/>
</dbReference>
<dbReference type="Pfam" id="PF07969">
    <property type="entry name" value="Amidohydro_3"/>
    <property type="match status" value="1"/>
</dbReference>
<evidence type="ECO:0000313" key="2">
    <source>
        <dbReference type="EMBL" id="RZT62674.1"/>
    </source>
</evidence>
<sequence>MVSLLRSVRLLGQDAPVDIALESGRIAAIAPAGQLPAGTGSGAAGDGVLHGDGRFVTSGLWDEHVHFGQWAQQSTRFDLGAAESAAAALDLLAAELRADADQTDADRTRGDRASAAAGVAAGGTATPAEFVAVRARAGAWSDAITRTALDQIAGARPVVVIGGDLHGVWLNSAALTARGLPATGDGHIVEDECFALLREIDRLAPETLDALVARAGRAAAARGVVGIVDLEMRWSIDDWVRREASGFDLLRVEAAVYPDQLERAIAAGHRTGDALGTGGRLRVGPLKIITDGSLGTTTAWCCDAYPGGGHGRSLVSAGELGALMRRATAAGLGLTIHAIGDRAGAQVLDAYAALGRGGRIEHAQLLRDEDLGRFAALGVTASVQPEHLVDDRVAMALQWPGRDRRTFPLASLHATGAHLVLGSDAPVAPLDPWRWVQAAVLRAHAGEPAWVPEERLPVAVALAASMRGPLRPGVGDAADLVLLDADPLRTDPAQLSATRVAATLLGGTPTHLAL</sequence>
<dbReference type="SUPFAM" id="SSF51556">
    <property type="entry name" value="Metallo-dependent hydrolases"/>
    <property type="match status" value="1"/>
</dbReference>
<dbReference type="PANTHER" id="PTHR22642">
    <property type="entry name" value="IMIDAZOLONEPROPIONASE"/>
    <property type="match status" value="1"/>
</dbReference>
<dbReference type="EMBL" id="SHKI01000006">
    <property type="protein sequence ID" value="RZT62674.1"/>
    <property type="molecule type" value="Genomic_DNA"/>
</dbReference>
<evidence type="ECO:0000259" key="1">
    <source>
        <dbReference type="Pfam" id="PF07969"/>
    </source>
</evidence>
<accession>A0A4Q7TPE6</accession>
<dbReference type="RefSeq" id="WP_130454553.1">
    <property type="nucleotide sequence ID" value="NZ_QYAG01000002.1"/>
</dbReference>
<gene>
    <name evidence="2" type="ORF">EV139_2373</name>
</gene>
<dbReference type="PANTHER" id="PTHR22642:SF2">
    <property type="entry name" value="PROTEIN LONG AFTER FAR-RED 3"/>
    <property type="match status" value="1"/>
</dbReference>
<name>A0A4Q7TPE6_9MICO</name>